<protein>
    <submittedName>
        <fullName evidence="2">Uncharacterized protein</fullName>
    </submittedName>
</protein>
<proteinExistence type="predicted"/>
<feature type="compositionally biased region" description="Basic and acidic residues" evidence="1">
    <location>
        <begin position="77"/>
        <end position="95"/>
    </location>
</feature>
<evidence type="ECO:0000313" key="3">
    <source>
        <dbReference type="Proteomes" id="UP000245838"/>
    </source>
</evidence>
<name>A0A193QKY3_SODGM</name>
<accession>A0A193QKY3</accession>
<evidence type="ECO:0000313" key="2">
    <source>
        <dbReference type="EMBL" id="CRL45827.1"/>
    </source>
</evidence>
<dbReference type="AlphaFoldDB" id="A0A193QKY3"/>
<sequence length="103" mass="11199">MKTRLPGAVKRSIVHLSRLSGVSHQHQIGRDAQYVVSVPGLVHGANVSSRGSWRATLSRAPRPQGAQRGGQSSPASEKNEHQHHGGEGQHLDHIGRQVYPQHL</sequence>
<gene>
    <name evidence="2" type="ORF">SGGMMB4_03913</name>
</gene>
<reference evidence="2 3" key="1">
    <citation type="submission" date="2015-05" db="EMBL/GenBank/DDBJ databases">
        <authorList>
            <person name="Goodhead I."/>
        </authorList>
    </citation>
    <scope>NUCLEOTIDE SEQUENCE [LARGE SCALE GENOMIC DNA]</scope>
    <source>
        <strain evidence="3">morsitans</strain>
    </source>
</reference>
<dbReference type="EMBL" id="LN854557">
    <property type="protein sequence ID" value="CRL45827.1"/>
    <property type="molecule type" value="Genomic_DNA"/>
</dbReference>
<evidence type="ECO:0000256" key="1">
    <source>
        <dbReference type="SAM" id="MobiDB-lite"/>
    </source>
</evidence>
<feature type="region of interest" description="Disordered" evidence="1">
    <location>
        <begin position="47"/>
        <end position="103"/>
    </location>
</feature>
<organism evidence="2 3">
    <name type="scientific">Sodalis glossinidius (strain morsitans)</name>
    <dbReference type="NCBI Taxonomy" id="343509"/>
    <lineage>
        <taxon>Bacteria</taxon>
        <taxon>Pseudomonadati</taxon>
        <taxon>Pseudomonadota</taxon>
        <taxon>Gammaproteobacteria</taxon>
        <taxon>Enterobacterales</taxon>
        <taxon>Bruguierivoracaceae</taxon>
        <taxon>Sodalis</taxon>
    </lineage>
</organism>
<dbReference type="Proteomes" id="UP000245838">
    <property type="component" value="Chromosome sggmmb4_Chromosome"/>
</dbReference>